<feature type="transmembrane region" description="Helical" evidence="2">
    <location>
        <begin position="46"/>
        <end position="65"/>
    </location>
</feature>
<dbReference type="Proteomes" id="UP000185622">
    <property type="component" value="Chromosome"/>
</dbReference>
<feature type="transmembrane region" description="Helical" evidence="2">
    <location>
        <begin position="72"/>
        <end position="92"/>
    </location>
</feature>
<sequence length="98" mass="10904">MTHPPEDPDKTEEPMESAARRHAARTEKARREGEIPLGRRLGQIGVLGWIVVLPMLAGAAGGRWIDRSAQSGIFWTAALMMVGLVVGCWLGWRWVQQQ</sequence>
<feature type="region of interest" description="Disordered" evidence="1">
    <location>
        <begin position="1"/>
        <end position="32"/>
    </location>
</feature>
<gene>
    <name evidence="3" type="ORF">BMG03_05900</name>
</gene>
<dbReference type="Pfam" id="PF09527">
    <property type="entry name" value="ATPase_gene1"/>
    <property type="match status" value="1"/>
</dbReference>
<evidence type="ECO:0000256" key="1">
    <source>
        <dbReference type="SAM" id="MobiDB-lite"/>
    </source>
</evidence>
<dbReference type="RefSeq" id="WP_075776342.1">
    <property type="nucleotide sequence ID" value="NZ_CP019437.1"/>
</dbReference>
<accession>A0ABM6IFD1</accession>
<reference evidence="3 4" key="1">
    <citation type="submission" date="2017-01" db="EMBL/GenBank/DDBJ databases">
        <title>The complete genome sequence of a sulfur-oxidizing marine bacterium Thioclava sp. 25B10_4T.</title>
        <authorList>
            <person name="Liu Y."/>
            <person name="Lai Q."/>
            <person name="Shao Z."/>
        </authorList>
    </citation>
    <scope>NUCLEOTIDE SEQUENCE [LARGE SCALE GENOMIC DNA]</scope>
    <source>
        <strain evidence="3 4">25B10_4</strain>
    </source>
</reference>
<dbReference type="NCBIfam" id="TIGR02230">
    <property type="entry name" value="ATPase_gene1"/>
    <property type="match status" value="1"/>
</dbReference>
<name>A0ABM6IFD1_9RHOB</name>
<proteinExistence type="predicted"/>
<evidence type="ECO:0000313" key="4">
    <source>
        <dbReference type="Proteomes" id="UP000185622"/>
    </source>
</evidence>
<feature type="compositionally biased region" description="Basic and acidic residues" evidence="1">
    <location>
        <begin position="1"/>
        <end position="13"/>
    </location>
</feature>
<keyword evidence="2" id="KW-0472">Membrane</keyword>
<dbReference type="InterPro" id="IPR032820">
    <property type="entry name" value="ATPase_put"/>
</dbReference>
<evidence type="ECO:0000256" key="2">
    <source>
        <dbReference type="SAM" id="Phobius"/>
    </source>
</evidence>
<organism evidence="3 4">
    <name type="scientific">Thioclava nitratireducens</name>
    <dbReference type="NCBI Taxonomy" id="1915078"/>
    <lineage>
        <taxon>Bacteria</taxon>
        <taxon>Pseudomonadati</taxon>
        <taxon>Pseudomonadota</taxon>
        <taxon>Alphaproteobacteria</taxon>
        <taxon>Rhodobacterales</taxon>
        <taxon>Paracoccaceae</taxon>
        <taxon>Thioclava</taxon>
    </lineage>
</organism>
<evidence type="ECO:0008006" key="5">
    <source>
        <dbReference type="Google" id="ProtNLM"/>
    </source>
</evidence>
<protein>
    <recommendedName>
        <fullName evidence="5">ATP synthase protein I</fullName>
    </recommendedName>
</protein>
<keyword evidence="4" id="KW-1185">Reference proteome</keyword>
<keyword evidence="2" id="KW-1133">Transmembrane helix</keyword>
<dbReference type="EMBL" id="CP019437">
    <property type="protein sequence ID" value="AQS47384.1"/>
    <property type="molecule type" value="Genomic_DNA"/>
</dbReference>
<keyword evidence="2" id="KW-0812">Transmembrane</keyword>
<evidence type="ECO:0000313" key="3">
    <source>
        <dbReference type="EMBL" id="AQS47384.1"/>
    </source>
</evidence>
<dbReference type="InterPro" id="IPR011744">
    <property type="entry name" value="ATPase_gene1"/>
</dbReference>